<dbReference type="EMBL" id="CAJNNW010027275">
    <property type="protein sequence ID" value="CAE8690536.1"/>
    <property type="molecule type" value="Genomic_DNA"/>
</dbReference>
<dbReference type="Proteomes" id="UP000626109">
    <property type="component" value="Unassembled WGS sequence"/>
</dbReference>
<evidence type="ECO:0000256" key="1">
    <source>
        <dbReference type="SAM" id="MobiDB-lite"/>
    </source>
</evidence>
<dbReference type="AlphaFoldDB" id="A0A813K5D9"/>
<evidence type="ECO:0000313" key="3">
    <source>
        <dbReference type="Proteomes" id="UP000626109"/>
    </source>
</evidence>
<gene>
    <name evidence="2" type="ORF">PGLA2088_LOCUS26999</name>
</gene>
<dbReference type="Gene3D" id="1.10.238.10">
    <property type="entry name" value="EF-hand"/>
    <property type="match status" value="1"/>
</dbReference>
<proteinExistence type="predicted"/>
<accession>A0A813K5D9</accession>
<dbReference type="InterPro" id="IPR011992">
    <property type="entry name" value="EF-hand-dom_pair"/>
</dbReference>
<feature type="non-terminal residue" evidence="2">
    <location>
        <position position="1"/>
    </location>
</feature>
<feature type="compositionally biased region" description="Low complexity" evidence="1">
    <location>
        <begin position="271"/>
        <end position="284"/>
    </location>
</feature>
<sequence>DEMLAALTAKALPLAAAACAEVCARHLEIVRVAQMEQQQMQQQQLQQLQSLQQQQLQQLQQFQIGETTPHVEASARRTPGGTGGRSHRSASPLRRALDFTGSMSATQFSSMMGAERSPGVSRFDSDVPAEALSVMKRVRNAVIRSRQSPEQLFQRFCRSGGGNVQGPLMTRSDFVRVIGTFEPNLEQEMVARLWRALITEGSESLDFESFQQCFYYTDQSPVSGPGHTLTRFSSSSQLDFSLQQESAALAQLLESSPAAGVHGRTDRPALSPSSFSPASFKPFSRPNGPDSPPFRAAEVPPRLPNRVGLPRQLTAEEAALFACLHRLGRGLQAESLTVNAAFVLYDENLERMLSLDKFVEACQHHRLPLSQHETE</sequence>
<name>A0A813K5D9_POLGL</name>
<feature type="region of interest" description="Disordered" evidence="1">
    <location>
        <begin position="67"/>
        <end position="92"/>
    </location>
</feature>
<evidence type="ECO:0000313" key="2">
    <source>
        <dbReference type="EMBL" id="CAE8690536.1"/>
    </source>
</evidence>
<dbReference type="SUPFAM" id="SSF47473">
    <property type="entry name" value="EF-hand"/>
    <property type="match status" value="1"/>
</dbReference>
<feature type="non-terminal residue" evidence="2">
    <location>
        <position position="375"/>
    </location>
</feature>
<organism evidence="2 3">
    <name type="scientific">Polarella glacialis</name>
    <name type="common">Dinoflagellate</name>
    <dbReference type="NCBI Taxonomy" id="89957"/>
    <lineage>
        <taxon>Eukaryota</taxon>
        <taxon>Sar</taxon>
        <taxon>Alveolata</taxon>
        <taxon>Dinophyceae</taxon>
        <taxon>Suessiales</taxon>
        <taxon>Suessiaceae</taxon>
        <taxon>Polarella</taxon>
    </lineage>
</organism>
<feature type="region of interest" description="Disordered" evidence="1">
    <location>
        <begin position="259"/>
        <end position="303"/>
    </location>
</feature>
<protein>
    <submittedName>
        <fullName evidence="2">Uncharacterized protein</fullName>
    </submittedName>
</protein>
<comment type="caution">
    <text evidence="2">The sequence shown here is derived from an EMBL/GenBank/DDBJ whole genome shotgun (WGS) entry which is preliminary data.</text>
</comment>
<reference evidence="2" key="1">
    <citation type="submission" date="2021-02" db="EMBL/GenBank/DDBJ databases">
        <authorList>
            <person name="Dougan E. K."/>
            <person name="Rhodes N."/>
            <person name="Thang M."/>
            <person name="Chan C."/>
        </authorList>
    </citation>
    <scope>NUCLEOTIDE SEQUENCE</scope>
</reference>